<comment type="function">
    <text evidence="1">Acts as a defensive agent. Recognizes blood group fucosylated oligosaccharides including A, B, H and Lewis B-type antigens. Does not recognize Lewis A antigen and has low affinity for monovalent haptens.</text>
</comment>
<comment type="subunit">
    <text evidence="3">Homotrimer.</text>
</comment>
<dbReference type="InParanoid" id="E1ZPF8"/>
<dbReference type="Pfam" id="PF22633">
    <property type="entry name" value="F5_F8_type_C_2"/>
    <property type="match status" value="1"/>
</dbReference>
<dbReference type="KEGG" id="cvr:CHLNCDRAFT_139194"/>
<comment type="similarity">
    <text evidence="2">Belongs to the fucolectin family.</text>
</comment>
<evidence type="ECO:0000256" key="3">
    <source>
        <dbReference type="ARBA" id="ARBA00011233"/>
    </source>
</evidence>
<dbReference type="RefSeq" id="XP_005844370.1">
    <property type="nucleotide sequence ID" value="XM_005844308.1"/>
</dbReference>
<evidence type="ECO:0000256" key="6">
    <source>
        <dbReference type="ARBA" id="ARBA00022837"/>
    </source>
</evidence>
<proteinExistence type="inferred from homology"/>
<sequence length="490" mass="53617">MAVVQKGEQFQPLFLRDIVTLTNSSTLNLREQLELEEGGLTFTVSPCNFQLRRKAHVLIDEVYVTLVGASPQDRTFVTLEVGHGGQVVMYDAQLKPYYYTLTRRLAGQTYYLPLPPSGRIDWNTNTDVLTQRANLVSPWNSPPPNCGDIDLTPMSQYFIALSPFATWSIRMDQELSGAINLQNLTAVHPLPPPVLPRLVIPANANKTIDCGPGNVVGQVIKATYGQSQGFCATMDVDSYIRAVCQGRQACVLAPSNELLNPPAGPAWCPSNRTLVVEYRCCPRYAYEAGNCEPTPLKNLALGRGYAYGSSRLDPSVVPGLGVDGKRSTSWDGNNLQCTHTGDRGVGQPGTLRPWWFVDLDQPFDVVAVTIYTRCDCCSSRLRDFEIHVTNVKPWDGDGDTSVAAGALTGATLCTYKAGIHDGCAGGGFETYMCQGGPKYGRYVTVQIVNDEPTSVLAMCEVEVWGQECERPGGSCHVSGLFELAREERPW</sequence>
<evidence type="ECO:0000256" key="1">
    <source>
        <dbReference type="ARBA" id="ARBA00002219"/>
    </source>
</evidence>
<evidence type="ECO:0000256" key="2">
    <source>
        <dbReference type="ARBA" id="ARBA00010147"/>
    </source>
</evidence>
<dbReference type="PANTHER" id="PTHR45713:SF6">
    <property type="entry name" value="F5_8 TYPE C DOMAIN-CONTAINING PROTEIN"/>
    <property type="match status" value="1"/>
</dbReference>
<dbReference type="GO" id="GO:0046872">
    <property type="term" value="F:metal ion binding"/>
    <property type="evidence" value="ECO:0007669"/>
    <property type="project" value="UniProtKB-KW"/>
</dbReference>
<dbReference type="Gene3D" id="2.60.120.260">
    <property type="entry name" value="Galactose-binding domain-like"/>
    <property type="match status" value="1"/>
</dbReference>
<dbReference type="Proteomes" id="UP000008141">
    <property type="component" value="Unassembled WGS sequence"/>
</dbReference>
<dbReference type="EMBL" id="GL433857">
    <property type="protein sequence ID" value="EFN52268.1"/>
    <property type="molecule type" value="Genomic_DNA"/>
</dbReference>
<dbReference type="InterPro" id="IPR008979">
    <property type="entry name" value="Galactose-bd-like_sf"/>
</dbReference>
<keyword evidence="10" id="KW-1185">Reference proteome</keyword>
<evidence type="ECO:0000256" key="7">
    <source>
        <dbReference type="ARBA" id="ARBA00023157"/>
    </source>
</evidence>
<dbReference type="InterPro" id="IPR006585">
    <property type="entry name" value="FTP1"/>
</dbReference>
<protein>
    <recommendedName>
        <fullName evidence="8">Fucolectin tachylectin-4 pentraxin-1 domain-containing protein</fullName>
    </recommendedName>
</protein>
<feature type="domain" description="Fucolectin tachylectin-4 pentraxin-1" evidence="8">
    <location>
        <begin position="296"/>
        <end position="469"/>
    </location>
</feature>
<dbReference type="SUPFAM" id="SSF49785">
    <property type="entry name" value="Galactose-binding domain-like"/>
    <property type="match status" value="1"/>
</dbReference>
<keyword evidence="7" id="KW-1015">Disulfide bond</keyword>
<dbReference type="GO" id="GO:0010185">
    <property type="term" value="P:regulation of cellular defense response"/>
    <property type="evidence" value="ECO:0007669"/>
    <property type="project" value="UniProtKB-ARBA"/>
</dbReference>
<accession>E1ZPF8</accession>
<dbReference type="GO" id="GO:0042806">
    <property type="term" value="F:fucose binding"/>
    <property type="evidence" value="ECO:0007669"/>
    <property type="project" value="UniProtKB-ARBA"/>
</dbReference>
<dbReference type="GeneID" id="17351713"/>
<gene>
    <name evidence="9" type="ORF">CHLNCDRAFT_139194</name>
</gene>
<reference evidence="9 10" key="1">
    <citation type="journal article" date="2010" name="Plant Cell">
        <title>The Chlorella variabilis NC64A genome reveals adaptation to photosymbiosis, coevolution with viruses, and cryptic sex.</title>
        <authorList>
            <person name="Blanc G."/>
            <person name="Duncan G."/>
            <person name="Agarkova I."/>
            <person name="Borodovsky M."/>
            <person name="Gurnon J."/>
            <person name="Kuo A."/>
            <person name="Lindquist E."/>
            <person name="Lucas S."/>
            <person name="Pangilinan J."/>
            <person name="Polle J."/>
            <person name="Salamov A."/>
            <person name="Terry A."/>
            <person name="Yamada T."/>
            <person name="Dunigan D.D."/>
            <person name="Grigoriev I.V."/>
            <person name="Claverie J.M."/>
            <person name="Van Etten J.L."/>
        </authorList>
    </citation>
    <scope>NUCLEOTIDE SEQUENCE [LARGE SCALE GENOMIC DNA]</scope>
    <source>
        <strain evidence="9 10">NC64A</strain>
    </source>
</reference>
<evidence type="ECO:0000313" key="9">
    <source>
        <dbReference type="EMBL" id="EFN52268.1"/>
    </source>
</evidence>
<name>E1ZPF8_CHLVA</name>
<evidence type="ECO:0000256" key="4">
    <source>
        <dbReference type="ARBA" id="ARBA00022723"/>
    </source>
</evidence>
<dbReference type="AlphaFoldDB" id="E1ZPF8"/>
<dbReference type="PANTHER" id="PTHR45713">
    <property type="entry name" value="FTP DOMAIN-CONTAINING PROTEIN"/>
    <property type="match status" value="1"/>
</dbReference>
<organism evidence="10">
    <name type="scientific">Chlorella variabilis</name>
    <name type="common">Green alga</name>
    <dbReference type="NCBI Taxonomy" id="554065"/>
    <lineage>
        <taxon>Eukaryota</taxon>
        <taxon>Viridiplantae</taxon>
        <taxon>Chlorophyta</taxon>
        <taxon>core chlorophytes</taxon>
        <taxon>Trebouxiophyceae</taxon>
        <taxon>Chlorellales</taxon>
        <taxon>Chlorellaceae</taxon>
        <taxon>Chlorella clade</taxon>
        <taxon>Chlorella</taxon>
    </lineage>
</organism>
<evidence type="ECO:0000256" key="5">
    <source>
        <dbReference type="ARBA" id="ARBA00022734"/>
    </source>
</evidence>
<keyword evidence="4" id="KW-0479">Metal-binding</keyword>
<dbReference type="CDD" id="cd22823">
    <property type="entry name" value="Gal_Rha_Lectin"/>
    <property type="match status" value="1"/>
</dbReference>
<dbReference type="GO" id="GO:0001868">
    <property type="term" value="P:regulation of complement activation, lectin pathway"/>
    <property type="evidence" value="ECO:0007669"/>
    <property type="project" value="UniProtKB-ARBA"/>
</dbReference>
<keyword evidence="6" id="KW-0106">Calcium</keyword>
<dbReference type="SMART" id="SM00607">
    <property type="entry name" value="FTP"/>
    <property type="match status" value="1"/>
</dbReference>
<keyword evidence="5" id="KW-0430">Lectin</keyword>
<evidence type="ECO:0000259" key="8">
    <source>
        <dbReference type="SMART" id="SM00607"/>
    </source>
</evidence>
<dbReference type="InterPro" id="IPR051941">
    <property type="entry name" value="BG_Antigen-Binding_Lectin"/>
</dbReference>
<evidence type="ECO:0000313" key="10">
    <source>
        <dbReference type="Proteomes" id="UP000008141"/>
    </source>
</evidence>
<dbReference type="OrthoDB" id="6158912at2759"/>